<dbReference type="InterPro" id="IPR052750">
    <property type="entry name" value="GH18_Chitinase"/>
</dbReference>
<dbReference type="InterPro" id="IPR001223">
    <property type="entry name" value="Glyco_hydro18_cat"/>
</dbReference>
<evidence type="ECO:0000256" key="2">
    <source>
        <dbReference type="SAM" id="SignalP"/>
    </source>
</evidence>
<feature type="domain" description="GH18" evidence="3">
    <location>
        <begin position="84"/>
        <end position="374"/>
    </location>
</feature>
<dbReference type="SUPFAM" id="SSF51445">
    <property type="entry name" value="(Trans)glycosidases"/>
    <property type="match status" value="1"/>
</dbReference>
<dbReference type="Proteomes" id="UP001500994">
    <property type="component" value="Unassembled WGS sequence"/>
</dbReference>
<reference evidence="4 5" key="1">
    <citation type="journal article" date="2019" name="Int. J. Syst. Evol. Microbiol.">
        <title>The Global Catalogue of Microorganisms (GCM) 10K type strain sequencing project: providing services to taxonomists for standard genome sequencing and annotation.</title>
        <authorList>
            <consortium name="The Broad Institute Genomics Platform"/>
            <consortium name="The Broad Institute Genome Sequencing Center for Infectious Disease"/>
            <person name="Wu L."/>
            <person name="Ma J."/>
        </authorList>
    </citation>
    <scope>NUCLEOTIDE SEQUENCE [LARGE SCALE GENOMIC DNA]</scope>
    <source>
        <strain evidence="4 5">JCM 16374</strain>
    </source>
</reference>
<protein>
    <recommendedName>
        <fullName evidence="3">GH18 domain-containing protein</fullName>
    </recommendedName>
</protein>
<evidence type="ECO:0000313" key="4">
    <source>
        <dbReference type="EMBL" id="GAA2679956.1"/>
    </source>
</evidence>
<evidence type="ECO:0000256" key="1">
    <source>
        <dbReference type="SAM" id="MobiDB-lite"/>
    </source>
</evidence>
<dbReference type="Gene3D" id="3.20.20.80">
    <property type="entry name" value="Glycosidases"/>
    <property type="match status" value="1"/>
</dbReference>
<comment type="caution">
    <text evidence="4">The sequence shown here is derived from an EMBL/GenBank/DDBJ whole genome shotgun (WGS) entry which is preliminary data.</text>
</comment>
<keyword evidence="5" id="KW-1185">Reference proteome</keyword>
<feature type="region of interest" description="Disordered" evidence="1">
    <location>
        <begin position="34"/>
        <end position="80"/>
    </location>
</feature>
<dbReference type="RefSeq" id="WP_344581858.1">
    <property type="nucleotide sequence ID" value="NZ_BAAARK010000025.1"/>
</dbReference>
<sequence>MKKCVPGYSGLLALAVVTCAVLAGALLLPAPGDGPASTGHRQAAVGSPTPADNLGHAHDRTRTAGPTPTAAVPSPVHQAEPVGRNSPYFYLGWGNPQDPLDIMRTTGTKHFALAFVTSDGSCDPVWDDTRPLNGGPEAQAITRIRAAGGDVMVSFGGWSGRKLGQACGSAEELAGAYQKVIDAYRLRAIDIDIEADEARSADSRANTIDALKIVKEKNPGIKEYVTFSAEPDGPDENGLALINRAASVGVEIDGWVAMTFDFGAHRGSMAAVTTTCADGVARAVRDAYGYDRATAYAHTGISSMNGITDTSETVTLADYRTIVGYASAHHLARLSFWAVNRDRACPPDNHDGDACSGIGQEAYVYGRALARYHG</sequence>
<feature type="compositionally biased region" description="Low complexity" evidence="1">
    <location>
        <begin position="63"/>
        <end position="75"/>
    </location>
</feature>
<feature type="signal peptide" evidence="2">
    <location>
        <begin position="1"/>
        <end position="23"/>
    </location>
</feature>
<dbReference type="PANTHER" id="PTHR42976:SF1">
    <property type="entry name" value="GH18 DOMAIN-CONTAINING PROTEIN-RELATED"/>
    <property type="match status" value="1"/>
</dbReference>
<organism evidence="4 5">
    <name type="scientific">Streptomyces lunalinharesii</name>
    <dbReference type="NCBI Taxonomy" id="333384"/>
    <lineage>
        <taxon>Bacteria</taxon>
        <taxon>Bacillati</taxon>
        <taxon>Actinomycetota</taxon>
        <taxon>Actinomycetes</taxon>
        <taxon>Kitasatosporales</taxon>
        <taxon>Streptomycetaceae</taxon>
        <taxon>Streptomyces</taxon>
    </lineage>
</organism>
<dbReference type="InterPro" id="IPR017853">
    <property type="entry name" value="GH"/>
</dbReference>
<evidence type="ECO:0000313" key="5">
    <source>
        <dbReference type="Proteomes" id="UP001500994"/>
    </source>
</evidence>
<dbReference type="PROSITE" id="PS51910">
    <property type="entry name" value="GH18_2"/>
    <property type="match status" value="1"/>
</dbReference>
<accession>A0ABN3SLM6</accession>
<dbReference type="CDD" id="cd06543">
    <property type="entry name" value="GH18_PF-ChiA-like"/>
    <property type="match status" value="1"/>
</dbReference>
<feature type="chain" id="PRO_5046844811" description="GH18 domain-containing protein" evidence="2">
    <location>
        <begin position="24"/>
        <end position="374"/>
    </location>
</feature>
<name>A0ABN3SLM6_9ACTN</name>
<proteinExistence type="predicted"/>
<dbReference type="PANTHER" id="PTHR42976">
    <property type="entry name" value="BIFUNCTIONAL CHITINASE/LYSOZYME-RELATED"/>
    <property type="match status" value="1"/>
</dbReference>
<dbReference type="EMBL" id="BAAARK010000025">
    <property type="protein sequence ID" value="GAA2679956.1"/>
    <property type="molecule type" value="Genomic_DNA"/>
</dbReference>
<gene>
    <name evidence="4" type="ORF">GCM10009864_60350</name>
</gene>
<keyword evidence="2" id="KW-0732">Signal</keyword>
<evidence type="ECO:0000259" key="3">
    <source>
        <dbReference type="PROSITE" id="PS51910"/>
    </source>
</evidence>